<dbReference type="HOGENOM" id="CLU_034626_0_0_2"/>
<dbReference type="Pfam" id="PF01751">
    <property type="entry name" value="Toprim"/>
    <property type="match status" value="1"/>
</dbReference>
<dbReference type="GeneID" id="25402122"/>
<evidence type="ECO:0000256" key="6">
    <source>
        <dbReference type="ARBA" id="ARBA00022723"/>
    </source>
</evidence>
<dbReference type="SUPFAM" id="SSF56731">
    <property type="entry name" value="DNA primase core"/>
    <property type="match status" value="1"/>
</dbReference>
<dbReference type="EMBL" id="CP009961">
    <property type="protein sequence ID" value="AKG39154.1"/>
    <property type="molecule type" value="Genomic_DNA"/>
</dbReference>
<dbReference type="PANTHER" id="PTHR30313:SF2">
    <property type="entry name" value="DNA PRIMASE"/>
    <property type="match status" value="1"/>
</dbReference>
<evidence type="ECO:0000313" key="12">
    <source>
        <dbReference type="EMBL" id="AKG39154.1"/>
    </source>
</evidence>
<dbReference type="PATRIC" id="fig|1550241.5.peg.1613"/>
<proteinExistence type="inferred from homology"/>
<keyword evidence="2 10" id="KW-0639">Primosome</keyword>
<dbReference type="GO" id="GO:0008143">
    <property type="term" value="F:poly(A) binding"/>
    <property type="evidence" value="ECO:0007669"/>
    <property type="project" value="InterPro"/>
</dbReference>
<dbReference type="InterPro" id="IPR020607">
    <property type="entry name" value="Primase_DnaG_arc"/>
</dbReference>
<dbReference type="GO" id="GO:0046872">
    <property type="term" value="F:metal ion binding"/>
    <property type="evidence" value="ECO:0007669"/>
    <property type="project" value="UniProtKB-KW"/>
</dbReference>
<organism evidence="12 13">
    <name type="scientific">Infirmifilum uzonense</name>
    <dbReference type="NCBI Taxonomy" id="1550241"/>
    <lineage>
        <taxon>Archaea</taxon>
        <taxon>Thermoproteota</taxon>
        <taxon>Thermoprotei</taxon>
        <taxon>Thermofilales</taxon>
        <taxon>Thermofilaceae</taxon>
        <taxon>Infirmifilum</taxon>
    </lineage>
</organism>
<dbReference type="EC" id="2.7.7.101" evidence="10"/>
<keyword evidence="3 10" id="KW-0808">Transferase</keyword>
<dbReference type="GO" id="GO:0000178">
    <property type="term" value="C:exosome (RNase complex)"/>
    <property type="evidence" value="ECO:0007669"/>
    <property type="project" value="UniProtKB-KW"/>
</dbReference>
<dbReference type="GO" id="GO:0000428">
    <property type="term" value="C:DNA-directed RNA polymerase complex"/>
    <property type="evidence" value="ECO:0007669"/>
    <property type="project" value="UniProtKB-KW"/>
</dbReference>
<dbReference type="NCBIfam" id="NF003108">
    <property type="entry name" value="PRK04031.1-1"/>
    <property type="match status" value="1"/>
</dbReference>
<dbReference type="CDD" id="cd01029">
    <property type="entry name" value="TOPRIM_primases"/>
    <property type="match status" value="1"/>
</dbReference>
<dbReference type="OrthoDB" id="8643at2157"/>
<evidence type="ECO:0000256" key="10">
    <source>
        <dbReference type="HAMAP-Rule" id="MF_00007"/>
    </source>
</evidence>
<comment type="similarity">
    <text evidence="10">Belongs to the archaeal DnaG primase family.</text>
</comment>
<comment type="catalytic activity">
    <reaction evidence="10">
        <text>ssDNA + n NTP = ssDNA/pppN(pN)n-1 hybrid + (n-1) diphosphate.</text>
        <dbReference type="EC" id="2.7.7.101"/>
    </reaction>
</comment>
<dbReference type="GO" id="GO:0006269">
    <property type="term" value="P:DNA replication, synthesis of primer"/>
    <property type="evidence" value="ECO:0007669"/>
    <property type="project" value="UniProtKB-UniRule"/>
</dbReference>
<dbReference type="PROSITE" id="PS50880">
    <property type="entry name" value="TOPRIM"/>
    <property type="match status" value="1"/>
</dbReference>
<dbReference type="GO" id="GO:0003899">
    <property type="term" value="F:DNA-directed RNA polymerase activity"/>
    <property type="evidence" value="ECO:0007669"/>
    <property type="project" value="UniProtKB-UniRule"/>
</dbReference>
<dbReference type="InterPro" id="IPR050219">
    <property type="entry name" value="DnaG_primase"/>
</dbReference>
<dbReference type="STRING" id="1550241.MA03_07785"/>
<keyword evidence="1 10" id="KW-0240">DNA-directed RNA polymerase</keyword>
<keyword evidence="8" id="KW-0460">Magnesium</keyword>
<accession>A0A0F7FIR6</accession>
<evidence type="ECO:0000256" key="4">
    <source>
        <dbReference type="ARBA" id="ARBA00022695"/>
    </source>
</evidence>
<dbReference type="AlphaFoldDB" id="A0A0F7FIR6"/>
<dbReference type="GO" id="GO:0005737">
    <property type="term" value="C:cytoplasm"/>
    <property type="evidence" value="ECO:0007669"/>
    <property type="project" value="TreeGrafter"/>
</dbReference>
<evidence type="ECO:0000256" key="2">
    <source>
        <dbReference type="ARBA" id="ARBA00022515"/>
    </source>
</evidence>
<feature type="domain" description="Toprim" evidence="11">
    <location>
        <begin position="171"/>
        <end position="246"/>
    </location>
</feature>
<sequence length="426" mass="47008">MGGLPVSAKYVVKARITVSGIVEKHDIIGAIFGQSEGILGRELDLRELQKVGRIGRIEVATRESDGKLIAEVEIPSNLDMAETAIIAATIETIDKVGPYNASAEIIAIEDVRAEKRRKIIERAVELYRKLAETVPESRELVEEVLEKVRTAELVEWGESKLPAGPDVDTSDTLILVEGRADVINLLKHGYRNVIAIGGAMIPRGLKELCKGKKEVILFVDGDRGGELIARNVLNVLDVDYIARAPPGREVEELTGKEIARALQNKIPAGAFLESIEKEKKQQKEVKAEVVIPPSKLIKFSRNNPSVVQEVALPSQVIEKIEQLKGTLEAVIYDSDWREIAHVPVKELVDRLKELDGVAHVVLDGIITQRLVDTAFAKNIKTLIGVRVGEIIRKPEDLVITTFQNVKPLENPQTTQGGENQQDEQQQ</sequence>
<keyword evidence="9 10" id="KW-0804">Transcription</keyword>
<keyword evidence="13" id="KW-1185">Reference proteome</keyword>
<dbReference type="PANTHER" id="PTHR30313">
    <property type="entry name" value="DNA PRIMASE"/>
    <property type="match status" value="1"/>
</dbReference>
<dbReference type="SMART" id="SM00493">
    <property type="entry name" value="TOPRIM"/>
    <property type="match status" value="1"/>
</dbReference>
<comment type="function">
    <text evidence="10">RNA polymerase that catalyzes the synthesis of short RNA molecules used as primers for DNA polymerase during DNA replication. Also part of the exosome, which is a complex involved in RNA degradation. Acts as a poly(A)-binding protein that enhances the interaction between heteropolymeric, adenine-rich transcripts and the exosome.</text>
</comment>
<keyword evidence="4 10" id="KW-0548">Nucleotidyltransferase</keyword>
<protein>
    <recommendedName>
        <fullName evidence="10">DNA primase DnaG</fullName>
        <ecNumber evidence="10">2.7.7.101</ecNumber>
    </recommendedName>
</protein>
<dbReference type="RefSeq" id="WP_052884705.1">
    <property type="nucleotide sequence ID" value="NZ_CP009961.1"/>
</dbReference>
<dbReference type="InterPro" id="IPR006171">
    <property type="entry name" value="TOPRIM_dom"/>
</dbReference>
<keyword evidence="7 10" id="KW-0271">Exosome</keyword>
<dbReference type="Proteomes" id="UP000067434">
    <property type="component" value="Chromosome"/>
</dbReference>
<evidence type="ECO:0000313" key="13">
    <source>
        <dbReference type="Proteomes" id="UP000067434"/>
    </source>
</evidence>
<name>A0A0F7FIR6_9CREN</name>
<dbReference type="InterPro" id="IPR034154">
    <property type="entry name" value="TOPRIM_DnaG/twinkle"/>
</dbReference>
<evidence type="ECO:0000259" key="11">
    <source>
        <dbReference type="PROSITE" id="PS50880"/>
    </source>
</evidence>
<dbReference type="KEGG" id="thf:MA03_07785"/>
<evidence type="ECO:0000256" key="8">
    <source>
        <dbReference type="ARBA" id="ARBA00022842"/>
    </source>
</evidence>
<evidence type="ECO:0000256" key="7">
    <source>
        <dbReference type="ARBA" id="ARBA00022835"/>
    </source>
</evidence>
<evidence type="ECO:0000256" key="5">
    <source>
        <dbReference type="ARBA" id="ARBA00022705"/>
    </source>
</evidence>
<evidence type="ECO:0000256" key="1">
    <source>
        <dbReference type="ARBA" id="ARBA00022478"/>
    </source>
</evidence>
<evidence type="ECO:0000256" key="9">
    <source>
        <dbReference type="ARBA" id="ARBA00023163"/>
    </source>
</evidence>
<dbReference type="HAMAP" id="MF_00007">
    <property type="entry name" value="DNA_primase_DnaG_arc"/>
    <property type="match status" value="1"/>
</dbReference>
<reference evidence="12 13" key="1">
    <citation type="journal article" date="2015" name="Stand. Genomic Sci.">
        <title>Complete genome sequence of and proposal of Thermofilum uzonense sp. nov. a novel hyperthermophilic crenarchaeon and emended description of the genus Thermofilum.</title>
        <authorList>
            <person name="Toshchakov S.V."/>
            <person name="Korzhenkov A.A."/>
            <person name="Samarov N.I."/>
            <person name="Mazunin I.O."/>
            <person name="Mozhey O.I."/>
            <person name="Shmyr I.S."/>
            <person name="Derbikova K.S."/>
            <person name="Taranov E.A."/>
            <person name="Dominova I.N."/>
            <person name="Bonch-Osmolovskaya E.A."/>
            <person name="Patrushev M.V."/>
            <person name="Podosokorskaya O.A."/>
            <person name="Kublanov I.V."/>
        </authorList>
    </citation>
    <scope>NUCLEOTIDE SEQUENCE [LARGE SCALE GENOMIC DNA]</scope>
    <source>
        <strain evidence="12 13">1807-2</strain>
    </source>
</reference>
<gene>
    <name evidence="10" type="primary">dnaG</name>
    <name evidence="12" type="ORF">MA03_07785</name>
</gene>
<evidence type="ECO:0000256" key="3">
    <source>
        <dbReference type="ARBA" id="ARBA00022679"/>
    </source>
</evidence>
<keyword evidence="5 10" id="KW-0235">DNA replication</keyword>
<dbReference type="GO" id="GO:1990077">
    <property type="term" value="C:primosome complex"/>
    <property type="evidence" value="ECO:0007669"/>
    <property type="project" value="UniProtKB-KW"/>
</dbReference>
<keyword evidence="6" id="KW-0479">Metal-binding</keyword>
<dbReference type="Gene3D" id="3.40.1360.10">
    <property type="match status" value="1"/>
</dbReference>
<comment type="subunit">
    <text evidence="10">Forms a ternary complex with MCM helicase and DNA. Component of the archaeal exosome complex.</text>
</comment>